<evidence type="ECO:0000313" key="1">
    <source>
        <dbReference type="EMBL" id="CDR94151.1"/>
    </source>
</evidence>
<name>A0A061CZX1_BABBI</name>
<organism evidence="1 2">
    <name type="scientific">Babesia bigemina</name>
    <dbReference type="NCBI Taxonomy" id="5866"/>
    <lineage>
        <taxon>Eukaryota</taxon>
        <taxon>Sar</taxon>
        <taxon>Alveolata</taxon>
        <taxon>Apicomplexa</taxon>
        <taxon>Aconoidasida</taxon>
        <taxon>Piroplasmida</taxon>
        <taxon>Babesiidae</taxon>
        <taxon>Babesia</taxon>
    </lineage>
</organism>
<dbReference type="AlphaFoldDB" id="A0A061CZX1"/>
<reference evidence="2" key="1">
    <citation type="journal article" date="2014" name="Nucleic Acids Res.">
        <title>The evolutionary dynamics of variant antigen genes in Babesia reveal a history of genomic innovation underlying host-parasite interaction.</title>
        <authorList>
            <person name="Jackson A.P."/>
            <person name="Otto T.D."/>
            <person name="Darby A."/>
            <person name="Ramaprasad A."/>
            <person name="Xia D."/>
            <person name="Echaide I.E."/>
            <person name="Farber M."/>
            <person name="Gahlot S."/>
            <person name="Gamble J."/>
            <person name="Gupta D."/>
            <person name="Gupta Y."/>
            <person name="Jackson L."/>
            <person name="Malandrin L."/>
            <person name="Malas T.B."/>
            <person name="Moussa E."/>
            <person name="Nair M."/>
            <person name="Reid A.J."/>
            <person name="Sanders M."/>
            <person name="Sharma J."/>
            <person name="Tracey A."/>
            <person name="Quail M.A."/>
            <person name="Weir W."/>
            <person name="Wastling J.M."/>
            <person name="Hall N."/>
            <person name="Willadsen P."/>
            <person name="Lingelbach K."/>
            <person name="Shiels B."/>
            <person name="Tait A."/>
            <person name="Berriman M."/>
            <person name="Allred D.R."/>
            <person name="Pain A."/>
        </authorList>
    </citation>
    <scope>NUCLEOTIDE SEQUENCE [LARGE SCALE GENOMIC DNA]</scope>
    <source>
        <strain evidence="2">Bond</strain>
    </source>
</reference>
<dbReference type="GeneID" id="24562692"/>
<evidence type="ECO:0000313" key="2">
    <source>
        <dbReference type="Proteomes" id="UP000033188"/>
    </source>
</evidence>
<proteinExistence type="predicted"/>
<sequence>MTYISLGEFDDYPAAESFTRAPLDEYKGADHIETECSKTRMCKNVIEQFCVQSSAHQLQWKVEKVKVDTQSSTSHGNQANKTLAVDPKMLQHTGTLYTLW</sequence>
<keyword evidence="2" id="KW-1185">Reference proteome</keyword>
<protein>
    <submittedName>
        <fullName evidence="1">Uncharacterized protein</fullName>
    </submittedName>
</protein>
<dbReference type="RefSeq" id="XP_012766337.1">
    <property type="nucleotide sequence ID" value="XM_012910883.1"/>
</dbReference>
<dbReference type="VEuPathDB" id="PiroplasmaDB:BBBOND_0104600"/>
<dbReference type="Proteomes" id="UP000033188">
    <property type="component" value="Chromosome 1"/>
</dbReference>
<dbReference type="EMBL" id="LK391707">
    <property type="protein sequence ID" value="CDR94151.1"/>
    <property type="molecule type" value="Genomic_DNA"/>
</dbReference>
<gene>
    <name evidence="1" type="ORF">BBBOND_0104600</name>
</gene>
<accession>A0A061CZX1</accession>
<dbReference type="OrthoDB" id="10411986at2759"/>
<dbReference type="KEGG" id="bbig:BBBOND_0104600"/>